<dbReference type="Proteomes" id="UP000277007">
    <property type="component" value="Unassembled WGS sequence"/>
</dbReference>
<dbReference type="Gene3D" id="3.40.1190.20">
    <property type="match status" value="1"/>
</dbReference>
<dbReference type="GO" id="GO:0016301">
    <property type="term" value="F:kinase activity"/>
    <property type="evidence" value="ECO:0007669"/>
    <property type="project" value="UniProtKB-KW"/>
</dbReference>
<feature type="domain" description="Carbohydrate kinase PfkB" evidence="4">
    <location>
        <begin position="57"/>
        <end position="317"/>
    </location>
</feature>
<reference evidence="5 6" key="1">
    <citation type="submission" date="2018-12" db="EMBL/GenBank/DDBJ databases">
        <authorList>
            <person name="Yang Y."/>
        </authorList>
    </citation>
    <scope>NUCLEOTIDE SEQUENCE [LARGE SCALE GENOMIC DNA]</scope>
    <source>
        <strain evidence="5 6">L-25-5w-1</strain>
    </source>
</reference>
<dbReference type="OrthoDB" id="9813569at2"/>
<sequence>MVSATFDVTGIGNAIVDVIAHADDAFLAANAVEKGAMTLIDTARAEDLYGRMGPGVEMSGGSAGNTMAGIALLGGAGAYIGKVAKDQLGDVFGHDIRASGVRFDTAPLVGGAPTARCLILVTPDAQRSMSTYLGACVELGPEDIDEERIAASRVTYMEGYLWDPPRAKEAFRKAAAIAHAAGRKVSLSLSDSFCVHRHHAEFRDLVENHVDILFANEHEIGALYGTDRFDDALAAVRALGKVAALTRSEKGAVIVSGGSVVEVAAEPVDRVVDTTGAGDLYAAGFLYGFTRDLAPAVCGRLGAIAAGEIISHVGARPEANLRDLVASKGIL</sequence>
<dbReference type="RefSeq" id="WP_126616800.1">
    <property type="nucleotide sequence ID" value="NZ_JBHUCY010000038.1"/>
</dbReference>
<dbReference type="Pfam" id="PF00294">
    <property type="entry name" value="PfkB"/>
    <property type="match status" value="1"/>
</dbReference>
<evidence type="ECO:0000256" key="2">
    <source>
        <dbReference type="ARBA" id="ARBA00022679"/>
    </source>
</evidence>
<gene>
    <name evidence="5" type="ORF">EJ903_14905</name>
</gene>
<dbReference type="InterPro" id="IPR052700">
    <property type="entry name" value="Carb_kinase_PfkB-like"/>
</dbReference>
<dbReference type="PROSITE" id="PS00584">
    <property type="entry name" value="PFKB_KINASES_2"/>
    <property type="match status" value="1"/>
</dbReference>
<name>A0A3S0JHG0_9PROT</name>
<proteinExistence type="inferred from homology"/>
<evidence type="ECO:0000313" key="5">
    <source>
        <dbReference type="EMBL" id="RTR18922.1"/>
    </source>
</evidence>
<evidence type="ECO:0000256" key="1">
    <source>
        <dbReference type="ARBA" id="ARBA00010688"/>
    </source>
</evidence>
<evidence type="ECO:0000313" key="6">
    <source>
        <dbReference type="Proteomes" id="UP000277007"/>
    </source>
</evidence>
<accession>A0A3S0JHG0</accession>
<dbReference type="PANTHER" id="PTHR43320:SF3">
    <property type="entry name" value="CARBOHYDRATE KINASE PFKB DOMAIN-CONTAINING PROTEIN"/>
    <property type="match status" value="1"/>
</dbReference>
<dbReference type="PANTHER" id="PTHR43320">
    <property type="entry name" value="SUGAR KINASE"/>
    <property type="match status" value="1"/>
</dbReference>
<dbReference type="AlphaFoldDB" id="A0A3S0JHG0"/>
<protein>
    <submittedName>
        <fullName evidence="5">Adenosine kinase</fullName>
    </submittedName>
</protein>
<dbReference type="CDD" id="cd01168">
    <property type="entry name" value="adenosine_kinase"/>
    <property type="match status" value="1"/>
</dbReference>
<keyword evidence="6" id="KW-1185">Reference proteome</keyword>
<keyword evidence="2" id="KW-0808">Transferase</keyword>
<evidence type="ECO:0000256" key="3">
    <source>
        <dbReference type="ARBA" id="ARBA00022777"/>
    </source>
</evidence>
<dbReference type="SUPFAM" id="SSF53613">
    <property type="entry name" value="Ribokinase-like"/>
    <property type="match status" value="1"/>
</dbReference>
<dbReference type="EMBL" id="RXMA01000013">
    <property type="protein sequence ID" value="RTR18922.1"/>
    <property type="molecule type" value="Genomic_DNA"/>
</dbReference>
<keyword evidence="3 5" id="KW-0418">Kinase</keyword>
<dbReference type="InterPro" id="IPR011611">
    <property type="entry name" value="PfkB_dom"/>
</dbReference>
<dbReference type="InterPro" id="IPR029056">
    <property type="entry name" value="Ribokinase-like"/>
</dbReference>
<organism evidence="5 6">
    <name type="scientific">Azospirillum griseum</name>
    <dbReference type="NCBI Taxonomy" id="2496639"/>
    <lineage>
        <taxon>Bacteria</taxon>
        <taxon>Pseudomonadati</taxon>
        <taxon>Pseudomonadota</taxon>
        <taxon>Alphaproteobacteria</taxon>
        <taxon>Rhodospirillales</taxon>
        <taxon>Azospirillaceae</taxon>
        <taxon>Azospirillum</taxon>
    </lineage>
</organism>
<dbReference type="InterPro" id="IPR002173">
    <property type="entry name" value="Carboh/pur_kinase_PfkB_CS"/>
</dbReference>
<comment type="caution">
    <text evidence="5">The sequence shown here is derived from an EMBL/GenBank/DDBJ whole genome shotgun (WGS) entry which is preliminary data.</text>
</comment>
<evidence type="ECO:0000259" key="4">
    <source>
        <dbReference type="Pfam" id="PF00294"/>
    </source>
</evidence>
<comment type="similarity">
    <text evidence="1">Belongs to the carbohydrate kinase PfkB family.</text>
</comment>